<dbReference type="OrthoDB" id="5086884at2759"/>
<keyword evidence="10" id="KW-1185">Reference proteome</keyword>
<dbReference type="PANTHER" id="PTHR23506">
    <property type="entry name" value="GH10249P"/>
    <property type="match status" value="1"/>
</dbReference>
<dbReference type="InterPro" id="IPR011701">
    <property type="entry name" value="MFS"/>
</dbReference>
<sequence length="513" mass="55542">MQSLRFWQKKQQQGNDAVRLRPPILLKFRSSKTFIICAVAMAIFTDIFLYGLVVPVFPFALESRANIHPDDVQTWVSVLLAVYGGGLLVASPICGYFADRTTTRRGPLLCGLAALAASTIMLCIGKNIVLFILGRLFQGISAAIVWVVGLALLVDTVGKDEIARSMGIVSAALSAATFLAPLLGGIVYDRGGYYAVFAMAFVLIGVDILWRLVLIEKKVAMLYTVPLDVNEQVEVSLSPNAVSTDKEEKEAKPDIPNPKDTGIAGFTTTNKKSSKLPAVITLLRYPRLLAALWACMAEATLLTSLEASLPLYTHENFHFGPVGAGLIFLAIVVPALLAPLVGWVCDKYSHRWIETTGFILCCPFFILLRLPTDDSTGSIVLMCALLALLGVSFIMITPPAMAEITFILQGLEEKKPGRFGNNGAYAQGYGLYNVAWSAGTLVGPLWAGFVKDAAGWGTMTWSLGLLSFVTVFPTAYYTSGKLNFRTDFRITKKKQSAQADGSGSDSPVRIDTV</sequence>
<dbReference type="Pfam" id="PF07690">
    <property type="entry name" value="MFS_1"/>
    <property type="match status" value="1"/>
</dbReference>
<name>A0A3N4KIH5_9PEZI</name>
<proteinExistence type="predicted"/>
<dbReference type="CDD" id="cd17325">
    <property type="entry name" value="MFS_MdtG_SLC18_like"/>
    <property type="match status" value="1"/>
</dbReference>
<comment type="subcellular location">
    <subcellularLocation>
        <location evidence="1">Membrane</location>
        <topology evidence="1">Multi-pass membrane protein</topology>
    </subcellularLocation>
</comment>
<dbReference type="PANTHER" id="PTHR23506:SF23">
    <property type="entry name" value="GH10249P"/>
    <property type="match status" value="1"/>
</dbReference>
<evidence type="ECO:0000256" key="4">
    <source>
        <dbReference type="ARBA" id="ARBA00022989"/>
    </source>
</evidence>
<dbReference type="SUPFAM" id="SSF103473">
    <property type="entry name" value="MFS general substrate transporter"/>
    <property type="match status" value="1"/>
</dbReference>
<dbReference type="STRING" id="1392247.A0A3N4KIH5"/>
<dbReference type="AlphaFoldDB" id="A0A3N4KIH5"/>
<evidence type="ECO:0000313" key="10">
    <source>
        <dbReference type="Proteomes" id="UP000277580"/>
    </source>
</evidence>
<dbReference type="EMBL" id="ML119167">
    <property type="protein sequence ID" value="RPB08171.1"/>
    <property type="molecule type" value="Genomic_DNA"/>
</dbReference>
<feature type="domain" description="Major facilitator superfamily (MFS) profile" evidence="8">
    <location>
        <begin position="39"/>
        <end position="482"/>
    </location>
</feature>
<dbReference type="InterPro" id="IPR020846">
    <property type="entry name" value="MFS_dom"/>
</dbReference>
<feature type="transmembrane region" description="Helical" evidence="7">
    <location>
        <begin position="378"/>
        <end position="408"/>
    </location>
</feature>
<feature type="transmembrane region" description="Helical" evidence="7">
    <location>
        <begin position="166"/>
        <end position="188"/>
    </location>
</feature>
<feature type="transmembrane region" description="Helical" evidence="7">
    <location>
        <begin position="288"/>
        <end position="305"/>
    </location>
</feature>
<dbReference type="Proteomes" id="UP000277580">
    <property type="component" value="Unassembled WGS sequence"/>
</dbReference>
<dbReference type="Gene3D" id="1.20.1250.20">
    <property type="entry name" value="MFS general substrate transporter like domains"/>
    <property type="match status" value="1"/>
</dbReference>
<evidence type="ECO:0000256" key="6">
    <source>
        <dbReference type="SAM" id="MobiDB-lite"/>
    </source>
</evidence>
<evidence type="ECO:0000313" key="9">
    <source>
        <dbReference type="EMBL" id="RPB08171.1"/>
    </source>
</evidence>
<feature type="region of interest" description="Disordered" evidence="6">
    <location>
        <begin position="240"/>
        <end position="268"/>
    </location>
</feature>
<dbReference type="InterPro" id="IPR050930">
    <property type="entry name" value="MFS_Vesicular_Transporter"/>
</dbReference>
<keyword evidence="4 7" id="KW-1133">Transmembrane helix</keyword>
<evidence type="ECO:0000256" key="7">
    <source>
        <dbReference type="SAM" id="Phobius"/>
    </source>
</evidence>
<evidence type="ECO:0000256" key="2">
    <source>
        <dbReference type="ARBA" id="ARBA00022448"/>
    </source>
</evidence>
<evidence type="ECO:0000259" key="8">
    <source>
        <dbReference type="PROSITE" id="PS50850"/>
    </source>
</evidence>
<feature type="transmembrane region" description="Helical" evidence="7">
    <location>
        <begin position="194"/>
        <end position="214"/>
    </location>
</feature>
<evidence type="ECO:0000256" key="3">
    <source>
        <dbReference type="ARBA" id="ARBA00022692"/>
    </source>
</evidence>
<dbReference type="InParanoid" id="A0A3N4KIH5"/>
<feature type="transmembrane region" description="Helical" evidence="7">
    <location>
        <begin position="461"/>
        <end position="479"/>
    </location>
</feature>
<feature type="transmembrane region" description="Helical" evidence="7">
    <location>
        <begin position="325"/>
        <end position="345"/>
    </location>
</feature>
<keyword evidence="3 7" id="KW-0812">Transmembrane</keyword>
<protein>
    <submittedName>
        <fullName evidence="9">MFS general substrate transporter</fullName>
    </submittedName>
</protein>
<dbReference type="InterPro" id="IPR036259">
    <property type="entry name" value="MFS_trans_sf"/>
</dbReference>
<feature type="transmembrane region" description="Helical" evidence="7">
    <location>
        <begin position="34"/>
        <end position="54"/>
    </location>
</feature>
<dbReference type="GO" id="GO:0016020">
    <property type="term" value="C:membrane"/>
    <property type="evidence" value="ECO:0007669"/>
    <property type="project" value="UniProtKB-SubCell"/>
</dbReference>
<organism evidence="9 10">
    <name type="scientific">Morchella conica CCBAS932</name>
    <dbReference type="NCBI Taxonomy" id="1392247"/>
    <lineage>
        <taxon>Eukaryota</taxon>
        <taxon>Fungi</taxon>
        <taxon>Dikarya</taxon>
        <taxon>Ascomycota</taxon>
        <taxon>Pezizomycotina</taxon>
        <taxon>Pezizomycetes</taxon>
        <taxon>Pezizales</taxon>
        <taxon>Morchellaceae</taxon>
        <taxon>Morchella</taxon>
    </lineage>
</organism>
<feature type="transmembrane region" description="Helical" evidence="7">
    <location>
        <begin position="109"/>
        <end position="130"/>
    </location>
</feature>
<feature type="transmembrane region" description="Helical" evidence="7">
    <location>
        <begin position="136"/>
        <end position="154"/>
    </location>
</feature>
<dbReference type="GO" id="GO:0022857">
    <property type="term" value="F:transmembrane transporter activity"/>
    <property type="evidence" value="ECO:0007669"/>
    <property type="project" value="InterPro"/>
</dbReference>
<feature type="transmembrane region" description="Helical" evidence="7">
    <location>
        <begin position="429"/>
        <end position="449"/>
    </location>
</feature>
<gene>
    <name evidence="9" type="ORF">P167DRAFT_560651</name>
</gene>
<evidence type="ECO:0000256" key="1">
    <source>
        <dbReference type="ARBA" id="ARBA00004141"/>
    </source>
</evidence>
<feature type="transmembrane region" description="Helical" evidence="7">
    <location>
        <begin position="352"/>
        <end position="372"/>
    </location>
</feature>
<accession>A0A3N4KIH5</accession>
<feature type="compositionally biased region" description="Basic and acidic residues" evidence="6">
    <location>
        <begin position="244"/>
        <end position="253"/>
    </location>
</feature>
<keyword evidence="2" id="KW-0813">Transport</keyword>
<keyword evidence="5 7" id="KW-0472">Membrane</keyword>
<dbReference type="PROSITE" id="PS50850">
    <property type="entry name" value="MFS"/>
    <property type="match status" value="1"/>
</dbReference>
<evidence type="ECO:0000256" key="5">
    <source>
        <dbReference type="ARBA" id="ARBA00023136"/>
    </source>
</evidence>
<reference evidence="9 10" key="1">
    <citation type="journal article" date="2018" name="Nat. Ecol. Evol.">
        <title>Pezizomycetes genomes reveal the molecular basis of ectomycorrhizal truffle lifestyle.</title>
        <authorList>
            <person name="Murat C."/>
            <person name="Payen T."/>
            <person name="Noel B."/>
            <person name="Kuo A."/>
            <person name="Morin E."/>
            <person name="Chen J."/>
            <person name="Kohler A."/>
            <person name="Krizsan K."/>
            <person name="Balestrini R."/>
            <person name="Da Silva C."/>
            <person name="Montanini B."/>
            <person name="Hainaut M."/>
            <person name="Levati E."/>
            <person name="Barry K.W."/>
            <person name="Belfiori B."/>
            <person name="Cichocki N."/>
            <person name="Clum A."/>
            <person name="Dockter R.B."/>
            <person name="Fauchery L."/>
            <person name="Guy J."/>
            <person name="Iotti M."/>
            <person name="Le Tacon F."/>
            <person name="Lindquist E.A."/>
            <person name="Lipzen A."/>
            <person name="Malagnac F."/>
            <person name="Mello A."/>
            <person name="Molinier V."/>
            <person name="Miyauchi S."/>
            <person name="Poulain J."/>
            <person name="Riccioni C."/>
            <person name="Rubini A."/>
            <person name="Sitrit Y."/>
            <person name="Splivallo R."/>
            <person name="Traeger S."/>
            <person name="Wang M."/>
            <person name="Zifcakova L."/>
            <person name="Wipf D."/>
            <person name="Zambonelli A."/>
            <person name="Paolocci F."/>
            <person name="Nowrousian M."/>
            <person name="Ottonello S."/>
            <person name="Baldrian P."/>
            <person name="Spatafora J.W."/>
            <person name="Henrissat B."/>
            <person name="Nagy L.G."/>
            <person name="Aury J.M."/>
            <person name="Wincker P."/>
            <person name="Grigoriev I.V."/>
            <person name="Bonfante P."/>
            <person name="Martin F.M."/>
        </authorList>
    </citation>
    <scope>NUCLEOTIDE SEQUENCE [LARGE SCALE GENOMIC DNA]</scope>
    <source>
        <strain evidence="9 10">CCBAS932</strain>
    </source>
</reference>
<feature type="transmembrane region" description="Helical" evidence="7">
    <location>
        <begin position="74"/>
        <end position="97"/>
    </location>
</feature>